<dbReference type="PANTHER" id="PTHR40845:SF1">
    <property type="match status" value="1"/>
</dbReference>
<gene>
    <name evidence="2" type="ORF">PANT_22d00204</name>
</gene>
<dbReference type="Pfam" id="PF25411">
    <property type="entry name" value="DUF7888"/>
    <property type="match status" value="2"/>
</dbReference>
<organism evidence="2 3">
    <name type="scientific">Pseudozyma antarctica (strain T-34)</name>
    <name type="common">Yeast</name>
    <name type="synonym">Candida antarctica</name>
    <dbReference type="NCBI Taxonomy" id="1151754"/>
    <lineage>
        <taxon>Eukaryota</taxon>
        <taxon>Fungi</taxon>
        <taxon>Dikarya</taxon>
        <taxon>Basidiomycota</taxon>
        <taxon>Ustilaginomycotina</taxon>
        <taxon>Ustilaginomycetes</taxon>
        <taxon>Ustilaginales</taxon>
        <taxon>Ustilaginaceae</taxon>
        <taxon>Moesziomyces</taxon>
    </lineage>
</organism>
<sequence length="335" mass="36169">MPAEVLQNIGGAAPHFEQAEAGTGNALTALTPNMLMLKLASAFALMGASLALNLDDADLPRPLCLSNNVDKGRARARTADAVICYHGKYEVENQSTDTFGILSQTPCGNRDKVSVDCFWMNAPAFFNAYDDGGSDNLAFSIDTNKCKSAGDTSKGMLRSQWDRFGATQEGILETEQHLVQILDHFLPHIFMLSSSLTPSTSFSYPPIMLMLKLTTAFALMGAASAAAVVQHGPTRAQCISSSLDQARARASQADAVVCYHGGYDLLNQNANTFGHLSSVKCGEEEVDVECFWMDDPAIFNAHDDGGPENIAYSLDTNKCTWDHFWRSLNCQGGST</sequence>
<dbReference type="AlphaFoldDB" id="M9M746"/>
<dbReference type="Proteomes" id="UP000011976">
    <property type="component" value="Unassembled WGS sequence"/>
</dbReference>
<dbReference type="InterPro" id="IPR057210">
    <property type="entry name" value="DUF7888"/>
</dbReference>
<dbReference type="OrthoDB" id="10412585at2759"/>
<evidence type="ECO:0000259" key="1">
    <source>
        <dbReference type="Pfam" id="PF25411"/>
    </source>
</evidence>
<feature type="domain" description="DUF7888" evidence="1">
    <location>
        <begin position="74"/>
        <end position="152"/>
    </location>
</feature>
<feature type="domain" description="DUF7888" evidence="1">
    <location>
        <begin position="245"/>
        <end position="331"/>
    </location>
</feature>
<dbReference type="PANTHER" id="PTHR40845">
    <property type="match status" value="1"/>
</dbReference>
<dbReference type="EMBL" id="DF196788">
    <property type="protein sequence ID" value="GAC76815.1"/>
    <property type="molecule type" value="Genomic_DNA"/>
</dbReference>
<reference evidence="3" key="1">
    <citation type="journal article" date="2013" name="Genome Announc.">
        <title>Genome sequence of the basidiomycetous yeast Pseudozyma antarctica T-34, a producer of the glycolipid biosurfactants mannosylerythritol lipids.</title>
        <authorList>
            <person name="Morita T."/>
            <person name="Koike H."/>
            <person name="Koyama Y."/>
            <person name="Hagiwara H."/>
            <person name="Ito E."/>
            <person name="Fukuoka T."/>
            <person name="Imura T."/>
            <person name="Machida M."/>
            <person name="Kitamoto D."/>
        </authorList>
    </citation>
    <scope>NUCLEOTIDE SEQUENCE [LARGE SCALE GENOMIC DNA]</scope>
    <source>
        <strain evidence="3">T-34</strain>
    </source>
</reference>
<name>M9M746_PSEA3</name>
<evidence type="ECO:0000313" key="3">
    <source>
        <dbReference type="Proteomes" id="UP000011976"/>
    </source>
</evidence>
<accession>M9M746</accession>
<proteinExistence type="predicted"/>
<evidence type="ECO:0000313" key="2">
    <source>
        <dbReference type="EMBL" id="GAC76815.1"/>
    </source>
</evidence>
<protein>
    <submittedName>
        <fullName evidence="2">Glutamate decarboxylase</fullName>
    </submittedName>
</protein>